<evidence type="ECO:0000256" key="7">
    <source>
        <dbReference type="ARBA" id="ARBA00023136"/>
    </source>
</evidence>
<feature type="transmembrane region" description="Helical" evidence="8">
    <location>
        <begin position="546"/>
        <end position="571"/>
    </location>
</feature>
<dbReference type="GO" id="GO:0005886">
    <property type="term" value="C:plasma membrane"/>
    <property type="evidence" value="ECO:0007669"/>
    <property type="project" value="UniProtKB-SubCell"/>
</dbReference>
<dbReference type="PROSITE" id="PS50928">
    <property type="entry name" value="ABC_TM1"/>
    <property type="match status" value="2"/>
</dbReference>
<accession>A0AAW4XP11</accession>
<feature type="transmembrane region" description="Helical" evidence="8">
    <location>
        <begin position="442"/>
        <end position="463"/>
    </location>
</feature>
<keyword evidence="2 8" id="KW-0813">Transport</keyword>
<keyword evidence="5 8" id="KW-0812">Transmembrane</keyword>
<feature type="transmembrane region" description="Helical" evidence="8">
    <location>
        <begin position="172"/>
        <end position="195"/>
    </location>
</feature>
<dbReference type="Pfam" id="PF00528">
    <property type="entry name" value="BPD_transp_1"/>
    <property type="match status" value="2"/>
</dbReference>
<feature type="transmembrane region" description="Helical" evidence="8">
    <location>
        <begin position="505"/>
        <end position="526"/>
    </location>
</feature>
<comment type="subcellular location">
    <subcellularLocation>
        <location evidence="1">Cell inner membrane</location>
        <topology evidence="1">Multi-pass membrane protein</topology>
    </subcellularLocation>
    <subcellularLocation>
        <location evidence="8">Cell membrane</location>
        <topology evidence="8">Multi-pass membrane protein</topology>
    </subcellularLocation>
</comment>
<evidence type="ECO:0000256" key="4">
    <source>
        <dbReference type="ARBA" id="ARBA00022519"/>
    </source>
</evidence>
<dbReference type="PANTHER" id="PTHR43357:SF4">
    <property type="entry name" value="INNER MEMBRANE ABC TRANSPORTER PERMEASE PROTEIN YDCV"/>
    <property type="match status" value="1"/>
</dbReference>
<name>A0AAW4XP11_RHORH</name>
<feature type="transmembrane region" description="Helical" evidence="8">
    <location>
        <begin position="321"/>
        <end position="347"/>
    </location>
</feature>
<feature type="transmembrane region" description="Helical" evidence="8">
    <location>
        <begin position="274"/>
        <end position="294"/>
    </location>
</feature>
<evidence type="ECO:0000256" key="8">
    <source>
        <dbReference type="RuleBase" id="RU363032"/>
    </source>
</evidence>
<evidence type="ECO:0000256" key="1">
    <source>
        <dbReference type="ARBA" id="ARBA00004429"/>
    </source>
</evidence>
<reference evidence="10" key="1">
    <citation type="submission" date="2021-11" db="EMBL/GenBank/DDBJ databases">
        <title>Development of a sustainable strategy for remediation of hydrocarbon-contaminated territories based on the waste exchange concept.</title>
        <authorList>
            <person name="Elkin A."/>
        </authorList>
    </citation>
    <scope>NUCLEOTIDE SEQUENCE</scope>
    <source>
        <strain evidence="10">IEGM 757</strain>
    </source>
</reference>
<evidence type="ECO:0000256" key="6">
    <source>
        <dbReference type="ARBA" id="ARBA00022989"/>
    </source>
</evidence>
<feature type="transmembrane region" description="Helical" evidence="8">
    <location>
        <begin position="414"/>
        <end position="436"/>
    </location>
</feature>
<dbReference type="PANTHER" id="PTHR43357">
    <property type="entry name" value="INNER MEMBRANE ABC TRANSPORTER PERMEASE PROTEIN YDCV"/>
    <property type="match status" value="1"/>
</dbReference>
<evidence type="ECO:0000313" key="11">
    <source>
        <dbReference type="Proteomes" id="UP001198630"/>
    </source>
</evidence>
<keyword evidence="7 8" id="KW-0472">Membrane</keyword>
<dbReference type="Gene3D" id="1.10.3720.10">
    <property type="entry name" value="MetI-like"/>
    <property type="match status" value="2"/>
</dbReference>
<comment type="similarity">
    <text evidence="8">Belongs to the binding-protein-dependent transport system permease family.</text>
</comment>
<evidence type="ECO:0000259" key="9">
    <source>
        <dbReference type="PROSITE" id="PS50928"/>
    </source>
</evidence>
<dbReference type="RefSeq" id="WP_230792594.1">
    <property type="nucleotide sequence ID" value="NZ_JAJNCO010000025.1"/>
</dbReference>
<feature type="transmembrane region" description="Helical" evidence="8">
    <location>
        <begin position="121"/>
        <end position="141"/>
    </location>
</feature>
<evidence type="ECO:0000313" key="10">
    <source>
        <dbReference type="EMBL" id="MCD2114629.1"/>
    </source>
</evidence>
<feature type="transmembrane region" description="Helical" evidence="8">
    <location>
        <begin position="39"/>
        <end position="57"/>
    </location>
</feature>
<feature type="domain" description="ABC transmembrane type-1" evidence="9">
    <location>
        <begin position="84"/>
        <end position="295"/>
    </location>
</feature>
<comment type="caution">
    <text evidence="10">The sequence shown here is derived from an EMBL/GenBank/DDBJ whole genome shotgun (WGS) entry which is preliminary data.</text>
</comment>
<evidence type="ECO:0000256" key="2">
    <source>
        <dbReference type="ARBA" id="ARBA00022448"/>
    </source>
</evidence>
<dbReference type="InterPro" id="IPR000515">
    <property type="entry name" value="MetI-like"/>
</dbReference>
<gene>
    <name evidence="10" type="ORF">LQ384_26355</name>
</gene>
<keyword evidence="6 8" id="KW-1133">Transmembrane helix</keyword>
<dbReference type="SUPFAM" id="SSF161098">
    <property type="entry name" value="MetI-like"/>
    <property type="match status" value="2"/>
</dbReference>
<protein>
    <submittedName>
        <fullName evidence="10">Iron ABC transporter permease</fullName>
    </submittedName>
</protein>
<dbReference type="EMBL" id="JAJNCO010000025">
    <property type="protein sequence ID" value="MCD2114629.1"/>
    <property type="molecule type" value="Genomic_DNA"/>
</dbReference>
<feature type="transmembrane region" description="Helical" evidence="8">
    <location>
        <begin position="380"/>
        <end position="402"/>
    </location>
</feature>
<dbReference type="Proteomes" id="UP001198630">
    <property type="component" value="Unassembled WGS sequence"/>
</dbReference>
<sequence>MSVDSQPAIDRTRSADVASVPVEPRGLGLRTMRRSRGTVVLAVFVALLAYVVVWPLIHLQQRAFEHAGRGYSTAFGTDGVMQVIRDTVVLSGASTLIAAILGTGLAWAVTQLPSWLQWMRVLPLLPIVLPMVAVVLGWGFLLSPRPGFLNTALRQLPWWSHLESGPVDVYSFWWIVVITGFALTAFVYLFVSAGVQNVSADHIEAAHSSGATTTRVFFTIVLPLLRPSLIQGIGVAFLLGVGQFTAPLLLGSNVGIDVVATWMLMFTANSPIDYGAAAAMGSPLLVIGLLVILAQRAALGDQRRFVTHGSKGFRAAGNPSVFAPIAVGLYFLLSTLLPLMALVLVAVSPFWSGSPGDFTLANIRTVLTDDRIVGALQTSVVASVGAALVVLPIGFTAAVVLVRNQQNRILKWLLDVLVALPLGVPAVVFGVGFLLAYSTAPFNLYGTTWVVVLVYATLMLPFATRTLTSGLIALGETYTEASRACGATPIQTWLRIVVPLLRGSIAGAGAIIFVMLTHEFSASLLVRAPTVQVMGTLLYDYWTNGQFPVVAAMALVMTIVTGLGVCVAMFVGGRNAMQNL</sequence>
<dbReference type="CDD" id="cd06261">
    <property type="entry name" value="TM_PBP2"/>
    <property type="match status" value="2"/>
</dbReference>
<feature type="transmembrane region" description="Helical" evidence="8">
    <location>
        <begin position="88"/>
        <end position="109"/>
    </location>
</feature>
<proteinExistence type="inferred from homology"/>
<evidence type="ECO:0000256" key="5">
    <source>
        <dbReference type="ARBA" id="ARBA00022692"/>
    </source>
</evidence>
<keyword evidence="4" id="KW-0997">Cell inner membrane</keyword>
<keyword evidence="3" id="KW-1003">Cell membrane</keyword>
<feature type="transmembrane region" description="Helical" evidence="8">
    <location>
        <begin position="216"/>
        <end position="239"/>
    </location>
</feature>
<organism evidence="10 11">
    <name type="scientific">Rhodococcus rhodochrous</name>
    <dbReference type="NCBI Taxonomy" id="1829"/>
    <lineage>
        <taxon>Bacteria</taxon>
        <taxon>Bacillati</taxon>
        <taxon>Actinomycetota</taxon>
        <taxon>Actinomycetes</taxon>
        <taxon>Mycobacteriales</taxon>
        <taxon>Nocardiaceae</taxon>
        <taxon>Rhodococcus</taxon>
    </lineage>
</organism>
<dbReference type="AlphaFoldDB" id="A0AAW4XP11"/>
<dbReference type="InterPro" id="IPR035906">
    <property type="entry name" value="MetI-like_sf"/>
</dbReference>
<feature type="domain" description="ABC transmembrane type-1" evidence="9">
    <location>
        <begin position="376"/>
        <end position="568"/>
    </location>
</feature>
<evidence type="ECO:0000256" key="3">
    <source>
        <dbReference type="ARBA" id="ARBA00022475"/>
    </source>
</evidence>
<dbReference type="GO" id="GO:0055085">
    <property type="term" value="P:transmembrane transport"/>
    <property type="evidence" value="ECO:0007669"/>
    <property type="project" value="InterPro"/>
</dbReference>